<feature type="transmembrane region" description="Helical" evidence="1">
    <location>
        <begin position="7"/>
        <end position="24"/>
    </location>
</feature>
<proteinExistence type="predicted"/>
<evidence type="ECO:0000256" key="1">
    <source>
        <dbReference type="SAM" id="Phobius"/>
    </source>
</evidence>
<keyword evidence="1" id="KW-1133">Transmembrane helix</keyword>
<keyword evidence="1" id="KW-0812">Transmembrane</keyword>
<comment type="caution">
    <text evidence="2">The sequence shown here is derived from an EMBL/GenBank/DDBJ whole genome shotgun (WGS) entry which is preliminary data.</text>
</comment>
<name>A0AAN6F3U3_9PEZI</name>
<dbReference type="Proteomes" id="UP001168146">
    <property type="component" value="Unassembled WGS sequence"/>
</dbReference>
<evidence type="ECO:0000313" key="2">
    <source>
        <dbReference type="EMBL" id="KAK0303249.1"/>
    </source>
</evidence>
<evidence type="ECO:0000313" key="3">
    <source>
        <dbReference type="Proteomes" id="UP001168146"/>
    </source>
</evidence>
<reference evidence="2" key="1">
    <citation type="submission" date="2021-12" db="EMBL/GenBank/DDBJ databases">
        <title>Black yeast isolated from Biological Soil Crust.</title>
        <authorList>
            <person name="Kurbessoian T."/>
        </authorList>
    </citation>
    <scope>NUCLEOTIDE SEQUENCE</scope>
    <source>
        <strain evidence="2">CCFEE 5208</strain>
    </source>
</reference>
<dbReference type="EMBL" id="JASUXU010000154">
    <property type="protein sequence ID" value="KAK0303249.1"/>
    <property type="molecule type" value="Genomic_DNA"/>
</dbReference>
<gene>
    <name evidence="2" type="ORF">LTR82_017613</name>
</gene>
<protein>
    <submittedName>
        <fullName evidence="2">Uncharacterized protein</fullName>
    </submittedName>
</protein>
<dbReference type="AlphaFoldDB" id="A0AAN6F3U3"/>
<organism evidence="2 3">
    <name type="scientific">Friedmanniomyces endolithicus</name>
    <dbReference type="NCBI Taxonomy" id="329885"/>
    <lineage>
        <taxon>Eukaryota</taxon>
        <taxon>Fungi</taxon>
        <taxon>Dikarya</taxon>
        <taxon>Ascomycota</taxon>
        <taxon>Pezizomycotina</taxon>
        <taxon>Dothideomycetes</taxon>
        <taxon>Dothideomycetidae</taxon>
        <taxon>Mycosphaerellales</taxon>
        <taxon>Teratosphaeriaceae</taxon>
        <taxon>Friedmanniomyces</taxon>
    </lineage>
</organism>
<sequence length="187" mass="20581">MLALQTLLNIILPMICFGAIQITVRRRISVVAWFSVPPLIDFVFFSLIIWQYTFSSRHRSSGVGLVGFLVSLNASLCWNLIYPTIPCLRPTALSYATGGVKASSGSRSSTRNYDVSHSFRGNYARFSEGRQMEGDEIPLRPIDSQNGNSASVVASSQGEIAIAVNAQSDTGTIKVTKEFEISTMEYR</sequence>
<feature type="transmembrane region" description="Helical" evidence="1">
    <location>
        <begin position="30"/>
        <end position="50"/>
    </location>
</feature>
<keyword evidence="1" id="KW-0472">Membrane</keyword>
<accession>A0AAN6F3U3</accession>
<feature type="transmembrane region" description="Helical" evidence="1">
    <location>
        <begin position="62"/>
        <end position="81"/>
    </location>
</feature>